<accession>A0A562PK26</accession>
<protein>
    <recommendedName>
        <fullName evidence="1">HEPN/RES N-terminal domain-containing protein</fullName>
    </recommendedName>
</protein>
<dbReference type="Proteomes" id="UP000316905">
    <property type="component" value="Unassembled WGS sequence"/>
</dbReference>
<dbReference type="InterPro" id="IPR041206">
    <property type="entry name" value="HEPN/RES_NTD1"/>
</dbReference>
<name>A0A562PK26_9PSED</name>
<evidence type="ECO:0000313" key="3">
    <source>
        <dbReference type="Proteomes" id="UP000316905"/>
    </source>
</evidence>
<gene>
    <name evidence="2" type="ORF">IQ22_04687</name>
</gene>
<keyword evidence="3" id="KW-1185">Reference proteome</keyword>
<proteinExistence type="predicted"/>
<dbReference type="Pfam" id="PF18870">
    <property type="entry name" value="HEPN_RES_NTD1"/>
    <property type="match status" value="1"/>
</dbReference>
<feature type="domain" description="HEPN/RES N-terminal" evidence="1">
    <location>
        <begin position="31"/>
        <end position="140"/>
    </location>
</feature>
<evidence type="ECO:0000259" key="1">
    <source>
        <dbReference type="Pfam" id="PF18870"/>
    </source>
</evidence>
<dbReference type="EMBL" id="VLKY01000044">
    <property type="protein sequence ID" value="TWI44738.1"/>
    <property type="molecule type" value="Genomic_DNA"/>
</dbReference>
<evidence type="ECO:0000313" key="2">
    <source>
        <dbReference type="EMBL" id="TWI44738.1"/>
    </source>
</evidence>
<organism evidence="2 3">
    <name type="scientific">Pseudomonas duriflava</name>
    <dbReference type="NCBI Taxonomy" id="459528"/>
    <lineage>
        <taxon>Bacteria</taxon>
        <taxon>Pseudomonadati</taxon>
        <taxon>Pseudomonadota</taxon>
        <taxon>Gammaproteobacteria</taxon>
        <taxon>Pseudomonadales</taxon>
        <taxon>Pseudomonadaceae</taxon>
        <taxon>Pseudomonas</taxon>
    </lineage>
</organism>
<dbReference type="OrthoDB" id="1425103at2"/>
<sequence>MERGYSLVDDAYARAGCYQEAGVKKLIKRNSVLGKCSYCGRKKKVCPLNDVTEHIAGCIRLEWGDPSNKGLPWESREDGWQFGNVYDTWDLLHDLELVCESEKLTDDIIGAFHQSEWCRVNPYSLSSDRTLLYGWKNFSSSSLISLDLLAFVARAHVLRCLCDSPRNIARRFMDAACDFSKRRVRAAALFH</sequence>
<reference evidence="2 3" key="1">
    <citation type="journal article" date="2015" name="Stand. Genomic Sci.">
        <title>Genomic Encyclopedia of Bacterial and Archaeal Type Strains, Phase III: the genomes of soil and plant-associated and newly described type strains.</title>
        <authorList>
            <person name="Whitman W.B."/>
            <person name="Woyke T."/>
            <person name="Klenk H.P."/>
            <person name="Zhou Y."/>
            <person name="Lilburn T.G."/>
            <person name="Beck B.J."/>
            <person name="De Vos P."/>
            <person name="Vandamme P."/>
            <person name="Eisen J.A."/>
            <person name="Garrity G."/>
            <person name="Hugenholtz P."/>
            <person name="Kyrpides N.C."/>
        </authorList>
    </citation>
    <scope>NUCLEOTIDE SEQUENCE [LARGE SCALE GENOMIC DNA]</scope>
    <source>
        <strain evidence="2 3">CGMCC 1.6858</strain>
    </source>
</reference>
<dbReference type="AlphaFoldDB" id="A0A562PK26"/>
<comment type="caution">
    <text evidence="2">The sequence shown here is derived from an EMBL/GenBank/DDBJ whole genome shotgun (WGS) entry which is preliminary data.</text>
</comment>